<keyword evidence="3" id="KW-1185">Reference proteome</keyword>
<proteinExistence type="predicted"/>
<dbReference type="AlphaFoldDB" id="A0AAD7PQ87"/>
<reference evidence="2" key="1">
    <citation type="journal article" date="2023" name="Science">
        <title>Elucidation of the pathway for biosynthesis of saponin adjuvants from the soapbark tree.</title>
        <authorList>
            <person name="Reed J."/>
            <person name="Orme A."/>
            <person name="El-Demerdash A."/>
            <person name="Owen C."/>
            <person name="Martin L.B.B."/>
            <person name="Misra R.C."/>
            <person name="Kikuchi S."/>
            <person name="Rejzek M."/>
            <person name="Martin A.C."/>
            <person name="Harkess A."/>
            <person name="Leebens-Mack J."/>
            <person name="Louveau T."/>
            <person name="Stephenson M.J."/>
            <person name="Osbourn A."/>
        </authorList>
    </citation>
    <scope>NUCLEOTIDE SEQUENCE</scope>
    <source>
        <strain evidence="2">S10</strain>
    </source>
</reference>
<name>A0AAD7PQ87_QUISA</name>
<dbReference type="InterPro" id="IPR002059">
    <property type="entry name" value="CSP_DNA-bd"/>
</dbReference>
<dbReference type="Gene3D" id="2.40.50.140">
    <property type="entry name" value="Nucleic acid-binding proteins"/>
    <property type="match status" value="1"/>
</dbReference>
<evidence type="ECO:0000313" key="3">
    <source>
        <dbReference type="Proteomes" id="UP001163823"/>
    </source>
</evidence>
<accession>A0AAD7PQ87</accession>
<feature type="domain" description="CSD" evidence="1">
    <location>
        <begin position="1"/>
        <end position="61"/>
    </location>
</feature>
<evidence type="ECO:0000313" key="2">
    <source>
        <dbReference type="EMBL" id="KAJ7964211.1"/>
    </source>
</evidence>
<dbReference type="GO" id="GO:0003676">
    <property type="term" value="F:nucleic acid binding"/>
    <property type="evidence" value="ECO:0007669"/>
    <property type="project" value="InterPro"/>
</dbReference>
<dbReference type="SUPFAM" id="SSF50249">
    <property type="entry name" value="Nucleic acid-binding proteins"/>
    <property type="match status" value="1"/>
</dbReference>
<organism evidence="2 3">
    <name type="scientific">Quillaja saponaria</name>
    <name type="common">Soap bark tree</name>
    <dbReference type="NCBI Taxonomy" id="32244"/>
    <lineage>
        <taxon>Eukaryota</taxon>
        <taxon>Viridiplantae</taxon>
        <taxon>Streptophyta</taxon>
        <taxon>Embryophyta</taxon>
        <taxon>Tracheophyta</taxon>
        <taxon>Spermatophyta</taxon>
        <taxon>Magnoliopsida</taxon>
        <taxon>eudicotyledons</taxon>
        <taxon>Gunneridae</taxon>
        <taxon>Pentapetalae</taxon>
        <taxon>rosids</taxon>
        <taxon>fabids</taxon>
        <taxon>Fabales</taxon>
        <taxon>Quillajaceae</taxon>
        <taxon>Quillaja</taxon>
    </lineage>
</organism>
<dbReference type="Proteomes" id="UP001163823">
    <property type="component" value="Chromosome 6"/>
</dbReference>
<gene>
    <name evidence="2" type="ORF">O6P43_014063</name>
</gene>
<evidence type="ECO:0000259" key="1">
    <source>
        <dbReference type="PROSITE" id="PS51857"/>
    </source>
</evidence>
<protein>
    <submittedName>
        <fullName evidence="2">Cold shock domain protein 2</fullName>
    </submittedName>
</protein>
<comment type="caution">
    <text evidence="2">The sequence shown here is derived from an EMBL/GenBank/DDBJ whole genome shotgun (WGS) entry which is preliminary data.</text>
</comment>
<dbReference type="EMBL" id="JARAOO010000006">
    <property type="protein sequence ID" value="KAJ7964211.1"/>
    <property type="molecule type" value="Genomic_DNA"/>
</dbReference>
<dbReference type="PANTHER" id="PTHR46565:SF5">
    <property type="entry name" value="COLD SHOCK PROTEIN 2-LIKE"/>
    <property type="match status" value="1"/>
</dbReference>
<dbReference type="PANTHER" id="PTHR46565">
    <property type="entry name" value="COLD SHOCK DOMAIN PROTEIN 2"/>
    <property type="match status" value="1"/>
</dbReference>
<dbReference type="CDD" id="cd04458">
    <property type="entry name" value="CSP_CDS"/>
    <property type="match status" value="1"/>
</dbReference>
<sequence length="179" mass="19939">MKWFSAQKGFRFIVPKDGGKDLFVHQILFRSDGFRTLLEGQAVKFGGQHFAGGDDGYSVGVGGLGREVIRGLIWTTSVLIFNGQGEADKLASGSIACSFLQFLSDIQLSSPAAIISSAAEKTWQHVEKMDTHEPPTKKSLMEFSFGHKKWVPRELLIDRQDGNKSYVQELRAPGFLRRF</sequence>
<dbReference type="Pfam" id="PF00313">
    <property type="entry name" value="CSD"/>
    <property type="match status" value="1"/>
</dbReference>
<dbReference type="PROSITE" id="PS51857">
    <property type="entry name" value="CSD_2"/>
    <property type="match status" value="1"/>
</dbReference>
<dbReference type="InterPro" id="IPR012340">
    <property type="entry name" value="NA-bd_OB-fold"/>
</dbReference>